<protein>
    <submittedName>
        <fullName evidence="3">DUF4041 domain-containing protein</fullName>
    </submittedName>
</protein>
<dbReference type="RefSeq" id="WP_147580357.1">
    <property type="nucleotide sequence ID" value="NZ_JAOQJR010000008.1"/>
</dbReference>
<sequence>MGLFNKKELKRIEELEKENAEYLSKIEQLDAKELFDIQNEIKELQQTKLDVEKDIQEKNEELLDVKREINSAVFELKAKEEEIKRLDLDLDVMDFGIYTPKYNCMNSEEYATKIKENRNKQKEMIKNKTALNYFDSWTLDGSLAKGRAMNNDNMKMYLRAFNNECDSLISKVKFNNFDRIEERIKKCAKALDKLNQRTKISVSYKYLKLKIDELHLVHEYNCKKQEEKEAMRAAREEEREQAKLQKEIEEARKSITKEKKHYENAKEKFIQQLEKCSTNEEKNDIQLKINEIDEKLAEISKNLESIDYREANKRAGYVYVISNIGSFGEGIYKIGMTRRLEPMDRVDELGDASVPFKFDVHAMIFSDDAPSLENALHKAFDDRKVNMINGRKEFFKVSLKEIEEVVKANHEKLIEFNEVPDAEQYRETCKIKESLSKKC</sequence>
<proteinExistence type="predicted"/>
<evidence type="ECO:0000313" key="4">
    <source>
        <dbReference type="Proteomes" id="UP001208364"/>
    </source>
</evidence>
<feature type="coiled-coil region" evidence="1">
    <location>
        <begin position="177"/>
        <end position="302"/>
    </location>
</feature>
<dbReference type="EMBL" id="JAOQJR010000008">
    <property type="protein sequence ID" value="MCU6738722.1"/>
    <property type="molecule type" value="Genomic_DNA"/>
</dbReference>
<dbReference type="SMART" id="SM00974">
    <property type="entry name" value="T5orf172"/>
    <property type="match status" value="1"/>
</dbReference>
<accession>A0ABT2SV78</accession>
<comment type="caution">
    <text evidence="3">The sequence shown here is derived from an EMBL/GenBank/DDBJ whole genome shotgun (WGS) entry which is preliminary data.</text>
</comment>
<organism evidence="3 4">
    <name type="scientific">[Clostridium] ammoniilyticum</name>
    <dbReference type="NCBI Taxonomy" id="2981784"/>
    <lineage>
        <taxon>Bacteria</taxon>
        <taxon>Bacillati</taxon>
        <taxon>Bacillota</taxon>
        <taxon>Erysipelotrichia</taxon>
        <taxon>Erysipelotrichales</taxon>
        <taxon>Coprobacillaceae</taxon>
        <taxon>Faecalibacillus</taxon>
    </lineage>
</organism>
<keyword evidence="4" id="KW-1185">Reference proteome</keyword>
<evidence type="ECO:0000256" key="1">
    <source>
        <dbReference type="SAM" id="Coils"/>
    </source>
</evidence>
<evidence type="ECO:0000313" key="3">
    <source>
        <dbReference type="EMBL" id="MCU6738722.1"/>
    </source>
</evidence>
<evidence type="ECO:0000259" key="2">
    <source>
        <dbReference type="SMART" id="SM00974"/>
    </source>
</evidence>
<keyword evidence="1" id="KW-0175">Coiled coil</keyword>
<feature type="domain" description="Bacteriophage T5 Orf172 DNA-binding" evidence="2">
    <location>
        <begin position="326"/>
        <end position="409"/>
    </location>
</feature>
<dbReference type="InterPro" id="IPR018306">
    <property type="entry name" value="Phage_T5_Orf172_DNA-bd"/>
</dbReference>
<reference evidence="3 4" key="1">
    <citation type="journal article" date="2021" name="ISME Commun">
        <title>Automated analysis of genomic sequences facilitates high-throughput and comprehensive description of bacteria.</title>
        <authorList>
            <person name="Hitch T.C.A."/>
        </authorList>
    </citation>
    <scope>NUCLEOTIDE SEQUENCE [LARGE SCALE GENOMIC DNA]</scope>
    <source>
        <strain evidence="3 4">H4_15</strain>
    </source>
</reference>
<dbReference type="InterPro" id="IPR025280">
    <property type="entry name" value="SNIPE"/>
</dbReference>
<dbReference type="Proteomes" id="UP001208364">
    <property type="component" value="Unassembled WGS sequence"/>
</dbReference>
<gene>
    <name evidence="3" type="ORF">OCV55_08505</name>
</gene>
<dbReference type="Pfam" id="PF10544">
    <property type="entry name" value="T5orf172"/>
    <property type="match status" value="1"/>
</dbReference>
<dbReference type="Pfam" id="PF13250">
    <property type="entry name" value="SNIPE"/>
    <property type="match status" value="1"/>
</dbReference>
<feature type="coiled-coil region" evidence="1">
    <location>
        <begin position="5"/>
        <end position="89"/>
    </location>
</feature>
<name>A0ABT2SV78_9FIRM</name>